<evidence type="ECO:0000256" key="2">
    <source>
        <dbReference type="ARBA" id="ARBA00022679"/>
    </source>
</evidence>
<dbReference type="Proteomes" id="UP000660380">
    <property type="component" value="Unassembled WGS sequence"/>
</dbReference>
<dbReference type="CDD" id="cd02440">
    <property type="entry name" value="AdoMet_MTases"/>
    <property type="match status" value="1"/>
</dbReference>
<dbReference type="InterPro" id="IPR036388">
    <property type="entry name" value="WH-like_DNA-bd_sf"/>
</dbReference>
<sequence>MSQTASFTIKKPRTNVQPLWNIIYGDILKKVVLIAHDLKLFSLLAAQPRTFAEICSLLSIDPRPAQALLAVLASVELVQVKYDCYSLTLLAEDYLLESSLTYFGYILDGMIAQDNLYSFETIKKAVLSNSPQVYGHGELFKSHQEQEDLTRTFTYTMHSGSMASALLWPDVIDLSGHKLLLDIGGGSGAHAIGATLRWSNLQAIILDLPLVCEVAQEFVTRYGLQNRINTHMSDMWNDPFPEADLHFYGCIYHDWSLEKCGFLTQKSFESLESGGRIIIHEVLYNDLKTGPSMAAATDVGMLLWTEGQQYSGHELLVMLMEAGFTDVQVKSNFGYYSIVTGRKP</sequence>
<evidence type="ECO:0000313" key="6">
    <source>
        <dbReference type="EMBL" id="MBD2606587.1"/>
    </source>
</evidence>
<dbReference type="Gene3D" id="3.40.50.150">
    <property type="entry name" value="Vaccinia Virus protein VP39"/>
    <property type="match status" value="1"/>
</dbReference>
<dbReference type="RefSeq" id="WP_029634537.1">
    <property type="nucleotide sequence ID" value="NZ_JACJTA010000043.1"/>
</dbReference>
<dbReference type="PIRSF" id="PIRSF005739">
    <property type="entry name" value="O-mtase"/>
    <property type="match status" value="1"/>
</dbReference>
<dbReference type="InterPro" id="IPR029063">
    <property type="entry name" value="SAM-dependent_MTases_sf"/>
</dbReference>
<keyword evidence="1 6" id="KW-0489">Methyltransferase</keyword>
<name>A0ABR8GSY5_9CYAN</name>
<dbReference type="PROSITE" id="PS51683">
    <property type="entry name" value="SAM_OMT_II"/>
    <property type="match status" value="1"/>
</dbReference>
<evidence type="ECO:0000256" key="1">
    <source>
        <dbReference type="ARBA" id="ARBA00022603"/>
    </source>
</evidence>
<feature type="domain" description="O-methyltransferase C-terminal" evidence="4">
    <location>
        <begin position="123"/>
        <end position="324"/>
    </location>
</feature>
<accession>A0ABR8GSY5</accession>
<dbReference type="Gene3D" id="1.10.10.10">
    <property type="entry name" value="Winged helix-like DNA-binding domain superfamily/Winged helix DNA-binding domain"/>
    <property type="match status" value="1"/>
</dbReference>
<proteinExistence type="predicted"/>
<dbReference type="EMBL" id="JACJTA010000043">
    <property type="protein sequence ID" value="MBD2606587.1"/>
    <property type="molecule type" value="Genomic_DNA"/>
</dbReference>
<dbReference type="InterPro" id="IPR001077">
    <property type="entry name" value="COMT_C"/>
</dbReference>
<evidence type="ECO:0000256" key="3">
    <source>
        <dbReference type="ARBA" id="ARBA00022691"/>
    </source>
</evidence>
<dbReference type="InterPro" id="IPR016461">
    <property type="entry name" value="COMT-like"/>
</dbReference>
<dbReference type="GO" id="GO:0032259">
    <property type="term" value="P:methylation"/>
    <property type="evidence" value="ECO:0007669"/>
    <property type="project" value="UniProtKB-KW"/>
</dbReference>
<dbReference type="Pfam" id="PF00891">
    <property type="entry name" value="Methyltransf_2"/>
    <property type="match status" value="1"/>
</dbReference>
<dbReference type="Pfam" id="PF08100">
    <property type="entry name" value="Dimerisation"/>
    <property type="match status" value="1"/>
</dbReference>
<feature type="domain" description="O-methyltransferase dimerisation" evidence="5">
    <location>
        <begin position="20"/>
        <end position="95"/>
    </location>
</feature>
<dbReference type="GO" id="GO:0008168">
    <property type="term" value="F:methyltransferase activity"/>
    <property type="evidence" value="ECO:0007669"/>
    <property type="project" value="UniProtKB-KW"/>
</dbReference>
<gene>
    <name evidence="6" type="ORF">H6G81_19130</name>
</gene>
<evidence type="ECO:0000259" key="4">
    <source>
        <dbReference type="Pfam" id="PF00891"/>
    </source>
</evidence>
<comment type="caution">
    <text evidence="6">The sequence shown here is derived from an EMBL/GenBank/DDBJ whole genome shotgun (WGS) entry which is preliminary data.</text>
</comment>
<dbReference type="SUPFAM" id="SSF53335">
    <property type="entry name" value="S-adenosyl-L-methionine-dependent methyltransferases"/>
    <property type="match status" value="1"/>
</dbReference>
<dbReference type="SUPFAM" id="SSF46785">
    <property type="entry name" value="Winged helix' DNA-binding domain"/>
    <property type="match status" value="1"/>
</dbReference>
<keyword evidence="2" id="KW-0808">Transferase</keyword>
<evidence type="ECO:0000313" key="7">
    <source>
        <dbReference type="Proteomes" id="UP000660380"/>
    </source>
</evidence>
<dbReference type="PANTHER" id="PTHR11746">
    <property type="entry name" value="O-METHYLTRANSFERASE"/>
    <property type="match status" value="1"/>
</dbReference>
<keyword evidence="3" id="KW-0949">S-adenosyl-L-methionine</keyword>
<protein>
    <submittedName>
        <fullName evidence="6">Methyltransferase</fullName>
    </submittedName>
</protein>
<keyword evidence="7" id="KW-1185">Reference proteome</keyword>
<reference evidence="6 7" key="1">
    <citation type="journal article" date="2020" name="ISME J.">
        <title>Comparative genomics reveals insights into cyanobacterial evolution and habitat adaptation.</title>
        <authorList>
            <person name="Chen M.Y."/>
            <person name="Teng W.K."/>
            <person name="Zhao L."/>
            <person name="Hu C.X."/>
            <person name="Zhou Y.K."/>
            <person name="Han B.P."/>
            <person name="Song L.R."/>
            <person name="Shu W.S."/>
        </authorList>
    </citation>
    <scope>NUCLEOTIDE SEQUENCE [LARGE SCALE GENOMIC DNA]</scope>
    <source>
        <strain evidence="6 7">FACHB-248</strain>
    </source>
</reference>
<organism evidence="6 7">
    <name type="scientific">Scytonema hofmannii FACHB-248</name>
    <dbReference type="NCBI Taxonomy" id="1842502"/>
    <lineage>
        <taxon>Bacteria</taxon>
        <taxon>Bacillati</taxon>
        <taxon>Cyanobacteriota</taxon>
        <taxon>Cyanophyceae</taxon>
        <taxon>Nostocales</taxon>
        <taxon>Scytonemataceae</taxon>
        <taxon>Scytonema</taxon>
    </lineage>
</organism>
<evidence type="ECO:0000259" key="5">
    <source>
        <dbReference type="Pfam" id="PF08100"/>
    </source>
</evidence>
<dbReference type="InterPro" id="IPR012967">
    <property type="entry name" value="COMT_dimerisation"/>
</dbReference>
<dbReference type="InterPro" id="IPR036390">
    <property type="entry name" value="WH_DNA-bd_sf"/>
</dbReference>